<organism evidence="5 6">
    <name type="scientific">Rhodococcus wratislaviensis NBRC 100605</name>
    <dbReference type="NCBI Taxonomy" id="1219028"/>
    <lineage>
        <taxon>Bacteria</taxon>
        <taxon>Bacillati</taxon>
        <taxon>Actinomycetota</taxon>
        <taxon>Actinomycetes</taxon>
        <taxon>Mycobacteriales</taxon>
        <taxon>Nocardiaceae</taxon>
        <taxon>Rhodococcus</taxon>
    </lineage>
</organism>
<evidence type="ECO:0000259" key="4">
    <source>
        <dbReference type="PROSITE" id="PS50949"/>
    </source>
</evidence>
<protein>
    <recommendedName>
        <fullName evidence="4">HTH gntR-type domain-containing protein</fullName>
    </recommendedName>
</protein>
<evidence type="ECO:0000313" key="6">
    <source>
        <dbReference type="Proteomes" id="UP000019491"/>
    </source>
</evidence>
<dbReference type="Gene3D" id="1.10.10.10">
    <property type="entry name" value="Winged helix-like DNA-binding domain superfamily/Winged helix DNA-binding domain"/>
    <property type="match status" value="1"/>
</dbReference>
<dbReference type="Pfam" id="PF00392">
    <property type="entry name" value="GntR"/>
    <property type="match status" value="1"/>
</dbReference>
<dbReference type="GO" id="GO:0003677">
    <property type="term" value="F:DNA binding"/>
    <property type="evidence" value="ECO:0007669"/>
    <property type="project" value="UniProtKB-KW"/>
</dbReference>
<accession>X0PW30</accession>
<dbReference type="EMBL" id="BAWF01000041">
    <property type="protein sequence ID" value="GAF47514.1"/>
    <property type="molecule type" value="Genomic_DNA"/>
</dbReference>
<keyword evidence="2" id="KW-0238">DNA-binding</keyword>
<dbReference type="Proteomes" id="UP000019491">
    <property type="component" value="Unassembled WGS sequence"/>
</dbReference>
<keyword evidence="6" id="KW-1185">Reference proteome</keyword>
<dbReference type="PANTHER" id="PTHR38445:SF9">
    <property type="entry name" value="HTH-TYPE TRANSCRIPTIONAL REPRESSOR YTRA"/>
    <property type="match status" value="1"/>
</dbReference>
<dbReference type="PROSITE" id="PS50949">
    <property type="entry name" value="HTH_GNTR"/>
    <property type="match status" value="1"/>
</dbReference>
<dbReference type="InterPro" id="IPR000524">
    <property type="entry name" value="Tscrpt_reg_HTH_GntR"/>
</dbReference>
<keyword evidence="3" id="KW-0804">Transcription</keyword>
<proteinExistence type="predicted"/>
<dbReference type="CDD" id="cd07377">
    <property type="entry name" value="WHTH_GntR"/>
    <property type="match status" value="1"/>
</dbReference>
<evidence type="ECO:0000256" key="2">
    <source>
        <dbReference type="ARBA" id="ARBA00023125"/>
    </source>
</evidence>
<dbReference type="AlphaFoldDB" id="X0PW30"/>
<evidence type="ECO:0000313" key="5">
    <source>
        <dbReference type="EMBL" id="GAF47514.1"/>
    </source>
</evidence>
<name>X0PW30_RHOWR</name>
<dbReference type="PRINTS" id="PR00035">
    <property type="entry name" value="HTHGNTR"/>
</dbReference>
<sequence>MAATIKVSHHSDVPIYRQIVTQVKFMIEMGYLKDDDRLPSSRLLADNLGINRNTVAHAYAELRDIGLVEPRGRSGMVVVGGESARQSSAARDRARKIIEAAIGECVSLGLTTDSIRELFTHVSGWVASSAPTVAFVECNPDRAKYFADELSGHLNLSVKPLVLGEFESSSVDSHLVLTTFFHLAEVRRLFRGTGTEVVAIVVAPHLQTLVKIAEVPKNRVVGVWYSSEEQAANMRDSFTQAGVRNVRVIESGTDEELEGVELVVIPTEDPAIKDRLKGRIPVLEYGNVLDAASVRMVEDVIRELQIAIAAESPRATTS</sequence>
<dbReference type="SMART" id="SM00345">
    <property type="entry name" value="HTH_GNTR"/>
    <property type="match status" value="1"/>
</dbReference>
<evidence type="ECO:0000256" key="1">
    <source>
        <dbReference type="ARBA" id="ARBA00023015"/>
    </source>
</evidence>
<evidence type="ECO:0000256" key="3">
    <source>
        <dbReference type="ARBA" id="ARBA00023163"/>
    </source>
</evidence>
<comment type="caution">
    <text evidence="5">The sequence shown here is derived from an EMBL/GenBank/DDBJ whole genome shotgun (WGS) entry which is preliminary data.</text>
</comment>
<dbReference type="GO" id="GO:0003700">
    <property type="term" value="F:DNA-binding transcription factor activity"/>
    <property type="evidence" value="ECO:0007669"/>
    <property type="project" value="InterPro"/>
</dbReference>
<dbReference type="InterPro" id="IPR036388">
    <property type="entry name" value="WH-like_DNA-bd_sf"/>
</dbReference>
<feature type="domain" description="HTH gntR-type" evidence="4">
    <location>
        <begin position="13"/>
        <end position="81"/>
    </location>
</feature>
<dbReference type="SUPFAM" id="SSF46785">
    <property type="entry name" value="Winged helix' DNA-binding domain"/>
    <property type="match status" value="1"/>
</dbReference>
<dbReference type="RefSeq" id="WP_037236621.1">
    <property type="nucleotide sequence ID" value="NZ_BAWF01000041.1"/>
</dbReference>
<dbReference type="OrthoDB" id="3192286at2"/>
<dbReference type="PANTHER" id="PTHR38445">
    <property type="entry name" value="HTH-TYPE TRANSCRIPTIONAL REPRESSOR YTRA"/>
    <property type="match status" value="1"/>
</dbReference>
<reference evidence="5 6" key="1">
    <citation type="submission" date="2014-02" db="EMBL/GenBank/DDBJ databases">
        <title>Whole genome shotgun sequence of Rhodococcus wratislaviensis NBRC 100605.</title>
        <authorList>
            <person name="Hosoyama A."/>
            <person name="Tsuchikane K."/>
            <person name="Yoshida I."/>
            <person name="Ohji S."/>
            <person name="Ichikawa N."/>
            <person name="Yamazoe A."/>
            <person name="Fujita N."/>
        </authorList>
    </citation>
    <scope>NUCLEOTIDE SEQUENCE [LARGE SCALE GENOMIC DNA]</scope>
    <source>
        <strain evidence="5 6">NBRC 100605</strain>
    </source>
</reference>
<gene>
    <name evidence="5" type="ORF">RW1_041_00600</name>
</gene>
<dbReference type="InterPro" id="IPR036390">
    <property type="entry name" value="WH_DNA-bd_sf"/>
</dbReference>
<keyword evidence="1" id="KW-0805">Transcription regulation</keyword>